<dbReference type="SMART" id="SM00530">
    <property type="entry name" value="HTH_XRE"/>
    <property type="match status" value="1"/>
</dbReference>
<name>A0A318UIH8_9SPHI</name>
<evidence type="ECO:0000313" key="3">
    <source>
        <dbReference type="Proteomes" id="UP000248198"/>
    </source>
</evidence>
<comment type="caution">
    <text evidence="2">The sequence shown here is derived from an EMBL/GenBank/DDBJ whole genome shotgun (WGS) entry which is preliminary data.</text>
</comment>
<evidence type="ECO:0000313" key="2">
    <source>
        <dbReference type="EMBL" id="PYF76132.1"/>
    </source>
</evidence>
<dbReference type="InterPro" id="IPR001387">
    <property type="entry name" value="Cro/C1-type_HTH"/>
</dbReference>
<accession>A0A318UIH8</accession>
<dbReference type="OrthoDB" id="714226at2"/>
<sequence>MKGLNLNVGSNIKEIREVEKNFKRTYVAERLNISERAYSNIENNVSELTVSRLEDIAIIFDCSPLYILNYKTAKKEFYNYFHNNAGNNGVNIMNQGVQAQPTITDRVVKLQEELLESERKRIALLEALLKNNNIDF</sequence>
<dbReference type="Proteomes" id="UP000248198">
    <property type="component" value="Unassembled WGS sequence"/>
</dbReference>
<keyword evidence="3" id="KW-1185">Reference proteome</keyword>
<dbReference type="RefSeq" id="WP_110829096.1">
    <property type="nucleotide sequence ID" value="NZ_QKLU01000002.1"/>
</dbReference>
<reference evidence="2 3" key="1">
    <citation type="submission" date="2018-06" db="EMBL/GenBank/DDBJ databases">
        <title>Genomic Encyclopedia of Archaeal and Bacterial Type Strains, Phase II (KMG-II): from individual species to whole genera.</title>
        <authorList>
            <person name="Goeker M."/>
        </authorList>
    </citation>
    <scope>NUCLEOTIDE SEQUENCE [LARGE SCALE GENOMIC DNA]</scope>
    <source>
        <strain evidence="2 3">DSM 27372</strain>
    </source>
</reference>
<organism evidence="2 3">
    <name type="scientific">Pedobacter nutrimenti</name>
    <dbReference type="NCBI Taxonomy" id="1241337"/>
    <lineage>
        <taxon>Bacteria</taxon>
        <taxon>Pseudomonadati</taxon>
        <taxon>Bacteroidota</taxon>
        <taxon>Sphingobacteriia</taxon>
        <taxon>Sphingobacteriales</taxon>
        <taxon>Sphingobacteriaceae</taxon>
        <taxon>Pedobacter</taxon>
    </lineage>
</organism>
<protein>
    <submittedName>
        <fullName evidence="2">Helix-turn-helix protein</fullName>
    </submittedName>
</protein>
<dbReference type="GO" id="GO:0003677">
    <property type="term" value="F:DNA binding"/>
    <property type="evidence" value="ECO:0007669"/>
    <property type="project" value="InterPro"/>
</dbReference>
<dbReference type="Gene3D" id="1.10.260.40">
    <property type="entry name" value="lambda repressor-like DNA-binding domains"/>
    <property type="match status" value="1"/>
</dbReference>
<dbReference type="AlphaFoldDB" id="A0A318UIH8"/>
<dbReference type="PROSITE" id="PS50943">
    <property type="entry name" value="HTH_CROC1"/>
    <property type="match status" value="1"/>
</dbReference>
<evidence type="ECO:0000259" key="1">
    <source>
        <dbReference type="PROSITE" id="PS50943"/>
    </source>
</evidence>
<gene>
    <name evidence="2" type="ORF">B0O44_102688</name>
</gene>
<dbReference type="SUPFAM" id="SSF47413">
    <property type="entry name" value="lambda repressor-like DNA-binding domains"/>
    <property type="match status" value="1"/>
</dbReference>
<proteinExistence type="predicted"/>
<dbReference type="CDD" id="cd00093">
    <property type="entry name" value="HTH_XRE"/>
    <property type="match status" value="1"/>
</dbReference>
<feature type="domain" description="HTH cro/C1-type" evidence="1">
    <location>
        <begin position="12"/>
        <end position="67"/>
    </location>
</feature>
<dbReference type="Pfam" id="PF01381">
    <property type="entry name" value="HTH_3"/>
    <property type="match status" value="1"/>
</dbReference>
<dbReference type="InterPro" id="IPR010982">
    <property type="entry name" value="Lambda_DNA-bd_dom_sf"/>
</dbReference>
<dbReference type="EMBL" id="QKLU01000002">
    <property type="protein sequence ID" value="PYF76132.1"/>
    <property type="molecule type" value="Genomic_DNA"/>
</dbReference>